<dbReference type="InterPro" id="IPR036236">
    <property type="entry name" value="Znf_C2H2_sf"/>
</dbReference>
<protein>
    <recommendedName>
        <fullName evidence="4">RRM domain-containing protein</fullName>
    </recommendedName>
</protein>
<feature type="region of interest" description="Disordered" evidence="3">
    <location>
        <begin position="446"/>
        <end position="474"/>
    </location>
</feature>
<dbReference type="GO" id="GO:0008270">
    <property type="term" value="F:zinc ion binding"/>
    <property type="evidence" value="ECO:0007669"/>
    <property type="project" value="InterPro"/>
</dbReference>
<dbReference type="InterPro" id="IPR012677">
    <property type="entry name" value="Nucleotide-bd_a/b_plait_sf"/>
</dbReference>
<dbReference type="GO" id="GO:0016567">
    <property type="term" value="P:protein ubiquitination"/>
    <property type="evidence" value="ECO:0007669"/>
    <property type="project" value="InterPro"/>
</dbReference>
<evidence type="ECO:0000259" key="4">
    <source>
        <dbReference type="PROSITE" id="PS50102"/>
    </source>
</evidence>
<dbReference type="Gene3D" id="3.30.160.60">
    <property type="entry name" value="Classic Zinc Finger"/>
    <property type="match status" value="1"/>
</dbReference>
<evidence type="ECO:0000313" key="6">
    <source>
        <dbReference type="Proteomes" id="UP001497623"/>
    </source>
</evidence>
<feature type="region of interest" description="Disordered" evidence="3">
    <location>
        <begin position="1049"/>
        <end position="1285"/>
    </location>
</feature>
<evidence type="ECO:0000256" key="2">
    <source>
        <dbReference type="PROSITE-ProRule" id="PRU00176"/>
    </source>
</evidence>
<dbReference type="PROSITE" id="PS50102">
    <property type="entry name" value="RRM"/>
    <property type="match status" value="1"/>
</dbReference>
<dbReference type="GO" id="GO:0006511">
    <property type="term" value="P:ubiquitin-dependent protein catabolic process"/>
    <property type="evidence" value="ECO:0007669"/>
    <property type="project" value="TreeGrafter"/>
</dbReference>
<feature type="region of interest" description="Disordered" evidence="3">
    <location>
        <begin position="1940"/>
        <end position="1962"/>
    </location>
</feature>
<organism evidence="5 6">
    <name type="scientific">Meganyctiphanes norvegica</name>
    <name type="common">Northern krill</name>
    <name type="synonym">Thysanopoda norvegica</name>
    <dbReference type="NCBI Taxonomy" id="48144"/>
    <lineage>
        <taxon>Eukaryota</taxon>
        <taxon>Metazoa</taxon>
        <taxon>Ecdysozoa</taxon>
        <taxon>Arthropoda</taxon>
        <taxon>Crustacea</taxon>
        <taxon>Multicrustacea</taxon>
        <taxon>Malacostraca</taxon>
        <taxon>Eumalacostraca</taxon>
        <taxon>Eucarida</taxon>
        <taxon>Euphausiacea</taxon>
        <taxon>Euphausiidae</taxon>
        <taxon>Meganyctiphanes</taxon>
    </lineage>
</organism>
<dbReference type="GO" id="GO:0003723">
    <property type="term" value="F:RNA binding"/>
    <property type="evidence" value="ECO:0007669"/>
    <property type="project" value="UniProtKB-UniRule"/>
</dbReference>
<dbReference type="PANTHER" id="PTHR15439">
    <property type="entry name" value="RETINOBLASTOMA-BINDING PROTEIN 6"/>
    <property type="match status" value="1"/>
</dbReference>
<feature type="region of interest" description="Disordered" evidence="3">
    <location>
        <begin position="1008"/>
        <end position="1030"/>
    </location>
</feature>
<feature type="domain" description="RRM" evidence="4">
    <location>
        <begin position="479"/>
        <end position="560"/>
    </location>
</feature>
<dbReference type="InterPro" id="IPR000504">
    <property type="entry name" value="RRM_dom"/>
</dbReference>
<keyword evidence="6" id="KW-1185">Reference proteome</keyword>
<dbReference type="SMART" id="SM00360">
    <property type="entry name" value="RRM"/>
    <property type="match status" value="2"/>
</dbReference>
<sequence>MIQKAQQLWMSSDSPVKHAINRQNLPEFLYNLYSEDLKQDKKSTTVKLLADPEQDRTEPEGYKHWEAYIIAITEFIYIPLKEKLSLASNDLQRTKSSPLMKELDAKAEQKTVQNLEKEFFLAQIQKEAKQNTTENLQKEKIILQIPKTEVKKNQQWSASDLKVQQPEIKSVETKMGEKIDKFKEVYLIGSHADRIVNYLKMPNVFGIQEKINFNNTFPVYEEKYIQDLLRRKPKEVLYIFLISYECFSGQVYTIEYNGKRVPCTQIEMSNEMQPYLTSNIQKAENFLKSFQDLLTGLSSLAIFVPLCPQIYLQIPNSDDQMKIFKEWMLRLPLDRHFPLVVGSDTKISNADTCMMTFSTAWMIYVKSLLKKNGISSGIFEKYSTCSQFLFAPLDHMAEKVVVENKLHAIWDGCIKYFIRQILHLENESQELSNLMVSVAGKLHQPSQFSSGFGREKEDDEAKNENNGDDGAKNFNNEQRALFVGHISSFRHEQLMNYFGKFGEVEGIKYPKNAYKYDHSRDYDVFRYCFVLFNNASSVERVLSIPLHFINGIRVDPKKFRNTLGPIVLPSKGIPAPDVSTPLATPGIPAGAPHTSVLPPFPAGVPSFLPSRTIPDPGISSGIGTSSIPLPGQYHPTVTASGVPYYGVSPPMVSVPNFPPPVVPTTWSIGNAPKPYMPTPPDERFPPPSLGISAPSQLTSAAAGTEVVNDQHWCEICKVYCKNTPAIINIHMAEASHKKKLASYTLLQEIRQTEDCFIMDPVTNLLKCLLCNVMVSGPENLKQHLDGYKHRYNVAHTAAPVAGSSISAPPVAYTSSASNIPDVIKVQEGNAKLDFLKKRVIFCNIPNALLTTELKMIISACGRNQKLERNVNAGMCNVDYLDVESTLRCERLLHNCSIMNRNIEVTVPYKNSFQQKERENVDQKLETYAAYVIKKTIKEAEIRANNIEEILEKEKKIVERRQKRRMENREKKEEENRDKQNKIIAEEKEADEKLSEKIAKVKLAVERKEKRRMEENREKQEKIITEEKEANERLSEKIAKVKLAIAKKTEELEKAQPVLERIKLAQKSDNKSYDKKDVRSRIRSPNTKDRHSRSRSPDGRERRSGKRIYGKINKRSESRSPGRRSRSRSLNRNDRQSSSRSPGGRESRAGKINSYKKHKRFGSRSPDRRPRRSRSRSLERKHRHKMSRSRSPKRKNRQSRSRSRDRVHRRSRSRSAGRSNRISRSRSTDKKNRRSRSRENSRGSRNLQKSSSKLTRDPQRSPSYEKLSNKRKRSDSLERDQENKDDLESRIHDTDIWILDKENINLNTDIINSILYECDSKLYRRGSFGMAFRFKTKQRARVVYKLLNKFRTPLGRVKLVYTQKLDSSLQDDSQETELVMAIIHKSLKKFQQTNIEKDRGSAKCRGVIDPYSFKTKKCDKKCKINMNCHYFHSEEQKRRNPAKIPYISTMCSQNQLGSCFLSDNCNKCHSDYEFNFHPDRVHKKVCSDWYRKGQCHLDFESPNCCINAHPETPEVLFNDVWHDVYIAELKHTYQYFVGAIQNLRFVNTQREGIYILLVTPSIYMIDWLIEATQTLVTSLKVGVHIVTNDTVITEKEKQSQVLLCTPVGIVRILETPGVDLSLTLAGLILDDVTILLHRNRKELELIGKVLLSSPLGFCRVAVADKVYEQEVKELSSLLYTKFNILGTITSEEKEKGLPSCETIDSILSFRNNFRQDEVSPLSVTQNSSLSLQKDPSNISVEGACQLLMSFCDKIGILGHSLRAALEKIQTFRNDTHKIIESLSDPESQELLVLIAGKFKSLREGTQDKILLAKYIQACIAINFLLETTKLHSEKKSKLVVDSFHRPLESTEYKFYESSSSNSSAYNTSEMYDKNRNTEDNSMSYGSSGTSRETSNIDIKCSTANRSSAANVLGDSGHSERAGSNQLTHTEHMLIQRLLGTSKDHDSSSSLPMGLQKSEVTKERNARSDIYTGLEQEHSLKSASSVPSAISDMLAEIGESLDLNTNLNYEQDTRRKLPLQFKREVFKVAIFGHEYVDLLPFSSGEKFQSKIPSISYQVIKYCRQGAEIFKAQDYSIWTDIISAQPHMIFLILGKNDVSEYISAQELANRTLKIKLELEKAISNVRIVCFGLENRHSDYRWSRYQDILNRCLGAGFNMLISPTTQVDIGNLSYVAVRSVWSHMQGVIEDVQLQQIMLRNFLPK</sequence>
<feature type="region of interest" description="Disordered" evidence="3">
    <location>
        <begin position="1857"/>
        <end position="1899"/>
    </location>
</feature>
<feature type="compositionally biased region" description="Basic and acidic residues" evidence="3">
    <location>
        <begin position="1130"/>
        <end position="1148"/>
    </location>
</feature>
<feature type="compositionally biased region" description="Basic and acidic residues" evidence="3">
    <location>
        <begin position="462"/>
        <end position="471"/>
    </location>
</feature>
<dbReference type="CDD" id="cd22249">
    <property type="entry name" value="UDM1_RNF168_RNF169-like"/>
    <property type="match status" value="1"/>
</dbReference>
<evidence type="ECO:0000256" key="3">
    <source>
        <dbReference type="SAM" id="MobiDB-lite"/>
    </source>
</evidence>
<dbReference type="SUPFAM" id="SSF57667">
    <property type="entry name" value="beta-beta-alpha zinc fingers"/>
    <property type="match status" value="1"/>
</dbReference>
<proteinExistence type="predicted"/>
<reference evidence="5 6" key="1">
    <citation type="submission" date="2024-05" db="EMBL/GenBank/DDBJ databases">
        <authorList>
            <person name="Wallberg A."/>
        </authorList>
    </citation>
    <scope>NUCLEOTIDE SEQUENCE [LARGE SCALE GENOMIC DNA]</scope>
</reference>
<dbReference type="Proteomes" id="UP001497623">
    <property type="component" value="Unassembled WGS sequence"/>
</dbReference>
<dbReference type="GO" id="GO:0005634">
    <property type="term" value="C:nucleus"/>
    <property type="evidence" value="ECO:0007669"/>
    <property type="project" value="TreeGrafter"/>
</dbReference>
<dbReference type="PANTHER" id="PTHR15439:SF0">
    <property type="entry name" value="CELL DIVISION CYCLE AND APOPTOSIS REGULATOR PROTEIN 1-RELATED"/>
    <property type="match status" value="1"/>
</dbReference>
<dbReference type="EMBL" id="CAXKWB010015356">
    <property type="protein sequence ID" value="CAL4113458.1"/>
    <property type="molecule type" value="Genomic_DNA"/>
</dbReference>
<dbReference type="GO" id="GO:0061630">
    <property type="term" value="F:ubiquitin protein ligase activity"/>
    <property type="evidence" value="ECO:0007669"/>
    <property type="project" value="InterPro"/>
</dbReference>
<comment type="caution">
    <text evidence="5">The sequence shown here is derived from an EMBL/GenBank/DDBJ whole genome shotgun (WGS) entry which is preliminary data.</text>
</comment>
<dbReference type="SMART" id="SM00451">
    <property type="entry name" value="ZnF_U1"/>
    <property type="match status" value="2"/>
</dbReference>
<gene>
    <name evidence="5" type="ORF">MNOR_LOCUS20125</name>
</gene>
<dbReference type="SUPFAM" id="SSF54928">
    <property type="entry name" value="RNA-binding domain, RBD"/>
    <property type="match status" value="2"/>
</dbReference>
<dbReference type="InterPro" id="IPR035979">
    <property type="entry name" value="RBD_domain_sf"/>
</dbReference>
<name>A0AAV2R7F2_MEGNR</name>
<dbReference type="InterPro" id="IPR003604">
    <property type="entry name" value="Matrin/U1-like-C_Znf_C2H2"/>
</dbReference>
<keyword evidence="1 2" id="KW-0694">RNA-binding</keyword>
<feature type="compositionally biased region" description="Polar residues" evidence="3">
    <location>
        <begin position="1878"/>
        <end position="1899"/>
    </location>
</feature>
<feature type="compositionally biased region" description="Basic residues" evidence="3">
    <location>
        <begin position="1102"/>
        <end position="1112"/>
    </location>
</feature>
<feature type="compositionally biased region" description="Basic and acidic residues" evidence="3">
    <location>
        <begin position="1273"/>
        <end position="1285"/>
    </location>
</feature>
<feature type="compositionally biased region" description="Basic and acidic residues" evidence="3">
    <location>
        <begin position="1049"/>
        <end position="1079"/>
    </location>
</feature>
<dbReference type="InterPro" id="IPR033489">
    <property type="entry name" value="RBBP6"/>
</dbReference>
<evidence type="ECO:0000313" key="5">
    <source>
        <dbReference type="EMBL" id="CAL4113458.1"/>
    </source>
</evidence>
<feature type="compositionally biased region" description="Basic residues" evidence="3">
    <location>
        <begin position="1168"/>
        <end position="1214"/>
    </location>
</feature>
<accession>A0AAV2R7F2</accession>
<dbReference type="Gene3D" id="3.30.70.330">
    <property type="match status" value="1"/>
</dbReference>
<evidence type="ECO:0000256" key="1">
    <source>
        <dbReference type="ARBA" id="ARBA00022884"/>
    </source>
</evidence>
<dbReference type="GO" id="GO:0006397">
    <property type="term" value="P:mRNA processing"/>
    <property type="evidence" value="ECO:0007669"/>
    <property type="project" value="InterPro"/>
</dbReference>